<dbReference type="Gene3D" id="3.40.718.10">
    <property type="entry name" value="Isopropylmalate Dehydrogenase"/>
    <property type="match status" value="1"/>
</dbReference>
<dbReference type="GO" id="GO:0006102">
    <property type="term" value="P:isocitrate metabolic process"/>
    <property type="evidence" value="ECO:0007669"/>
    <property type="project" value="TreeGrafter"/>
</dbReference>
<sequence>YFKSSLSYTFLWLLSQRSISNQTPPPAKYGGRHTVTLIPGDGIGPELMLHVKEVFRHACVPVDFEEVRVSAEAPEDDVHNAIMAIRRNGVAIKGEMGPPRKIGTPPGAFGAPPEKLGPSSWKSWGPPGKIGTPPRYVGAPLEDLGSPG</sequence>
<comment type="similarity">
    <text evidence="1">Belongs to the isocitrate and isopropylmalate dehydrogenases family.</text>
</comment>
<evidence type="ECO:0000256" key="2">
    <source>
        <dbReference type="ARBA" id="ARBA00011525"/>
    </source>
</evidence>
<dbReference type="AlphaFoldDB" id="A0A8B9UR24"/>
<reference evidence="5" key="2">
    <citation type="submission" date="2025-09" db="UniProtKB">
        <authorList>
            <consortium name="Ensembl"/>
        </authorList>
    </citation>
    <scope>IDENTIFICATION</scope>
</reference>
<keyword evidence="3" id="KW-0816">Tricarboxylic acid cycle</keyword>
<evidence type="ECO:0000256" key="1">
    <source>
        <dbReference type="ARBA" id="ARBA00007769"/>
    </source>
</evidence>
<dbReference type="PANTHER" id="PTHR11835:SF60">
    <property type="entry name" value="ISOCITRATE DEHYDROGENASE [NAD] SUBUNIT, MITOCHONDRIAL"/>
    <property type="match status" value="1"/>
</dbReference>
<protein>
    <recommendedName>
        <fullName evidence="7">Isopropylmalate dehydrogenase-like domain-containing protein</fullName>
    </recommendedName>
</protein>
<evidence type="ECO:0000256" key="4">
    <source>
        <dbReference type="SAM" id="MobiDB-lite"/>
    </source>
</evidence>
<organism evidence="5 6">
    <name type="scientific">Anas zonorhyncha</name>
    <name type="common">Eastern spot-billed duck</name>
    <dbReference type="NCBI Taxonomy" id="75864"/>
    <lineage>
        <taxon>Eukaryota</taxon>
        <taxon>Metazoa</taxon>
        <taxon>Chordata</taxon>
        <taxon>Craniata</taxon>
        <taxon>Vertebrata</taxon>
        <taxon>Euteleostomi</taxon>
        <taxon>Archelosauria</taxon>
        <taxon>Archosauria</taxon>
        <taxon>Dinosauria</taxon>
        <taxon>Saurischia</taxon>
        <taxon>Theropoda</taxon>
        <taxon>Coelurosauria</taxon>
        <taxon>Aves</taxon>
        <taxon>Neognathae</taxon>
        <taxon>Galloanserae</taxon>
        <taxon>Anseriformes</taxon>
        <taxon>Anatidae</taxon>
        <taxon>Anatinae</taxon>
        <taxon>Anas</taxon>
    </lineage>
</organism>
<proteinExistence type="inferred from homology"/>
<keyword evidence="6" id="KW-1185">Reference proteome</keyword>
<dbReference type="GO" id="GO:0005739">
    <property type="term" value="C:mitochondrion"/>
    <property type="evidence" value="ECO:0007669"/>
    <property type="project" value="TreeGrafter"/>
</dbReference>
<dbReference type="Ensembl" id="ENSAZOT00000013999.1">
    <property type="protein sequence ID" value="ENSAZOP00000013022.1"/>
    <property type="gene ID" value="ENSAZOG00000008389.1"/>
</dbReference>
<dbReference type="SUPFAM" id="SSF53659">
    <property type="entry name" value="Isocitrate/Isopropylmalate dehydrogenase-like"/>
    <property type="match status" value="1"/>
</dbReference>
<evidence type="ECO:0008006" key="7">
    <source>
        <dbReference type="Google" id="ProtNLM"/>
    </source>
</evidence>
<reference evidence="5" key="1">
    <citation type="submission" date="2025-08" db="UniProtKB">
        <authorList>
            <consortium name="Ensembl"/>
        </authorList>
    </citation>
    <scope>IDENTIFICATION</scope>
</reference>
<accession>A0A8B9UR24</accession>
<comment type="subunit">
    <text evidence="2">Heterooligomer of subunits alpha (IDH3A), beta (IDH3B), and gamma (IDH3G) in the apparent ratio of 2:1:1. The heterodimer containing one IDH3A and one IDH3B subunit and the heterodimer containing one IDH3A and one IDH3G subunit assemble into a heterotetramer (which contains two subunits of IDH3A, one of IDH3B and one of IDH3G) and further into the heterooctamer.</text>
</comment>
<evidence type="ECO:0000256" key="3">
    <source>
        <dbReference type="ARBA" id="ARBA00022532"/>
    </source>
</evidence>
<dbReference type="PANTHER" id="PTHR11835">
    <property type="entry name" value="DECARBOXYLATING DEHYDROGENASES-ISOCITRATE, ISOPROPYLMALATE, TARTRATE"/>
    <property type="match status" value="1"/>
</dbReference>
<evidence type="ECO:0000313" key="5">
    <source>
        <dbReference type="Ensembl" id="ENSAZOP00000013022.1"/>
    </source>
</evidence>
<evidence type="ECO:0000313" key="6">
    <source>
        <dbReference type="Proteomes" id="UP000694549"/>
    </source>
</evidence>
<dbReference type="GO" id="GO:0006099">
    <property type="term" value="P:tricarboxylic acid cycle"/>
    <property type="evidence" value="ECO:0007669"/>
    <property type="project" value="UniProtKB-KW"/>
</dbReference>
<name>A0A8B9UR24_9AVES</name>
<feature type="region of interest" description="Disordered" evidence="4">
    <location>
        <begin position="93"/>
        <end position="148"/>
    </location>
</feature>
<dbReference type="Proteomes" id="UP000694549">
    <property type="component" value="Unplaced"/>
</dbReference>